<organism evidence="2 3">
    <name type="scientific">Aphanizomenon flos-aquae WA102</name>
    <dbReference type="NCBI Taxonomy" id="1710896"/>
    <lineage>
        <taxon>Bacteria</taxon>
        <taxon>Bacillati</taxon>
        <taxon>Cyanobacteriota</taxon>
        <taxon>Cyanophyceae</taxon>
        <taxon>Nostocales</taxon>
        <taxon>Aphanizomenonaceae</taxon>
        <taxon>Aphanizomenon</taxon>
    </lineage>
</organism>
<dbReference type="Pfam" id="PF00248">
    <property type="entry name" value="Aldo_ket_red"/>
    <property type="match status" value="1"/>
</dbReference>
<name>A0A1B7W395_APHFL</name>
<evidence type="ECO:0000313" key="2">
    <source>
        <dbReference type="EMBL" id="OBQ31575.1"/>
    </source>
</evidence>
<feature type="non-terminal residue" evidence="2">
    <location>
        <position position="1"/>
    </location>
</feature>
<sequence>KLNEMATKYDSNIESVAVAWLIKLGALPLIGTLEEKRIQNNLEAFAIHQDQQALWLVRRRTSIISVLRANINCRGLWRSLAGVRVVIGGWARRD</sequence>
<dbReference type="InterPro" id="IPR023210">
    <property type="entry name" value="NADP_OxRdtase_dom"/>
</dbReference>
<dbReference type="InterPro" id="IPR036812">
    <property type="entry name" value="NAD(P)_OxRdtase_dom_sf"/>
</dbReference>
<accession>A0A1B7W395</accession>
<reference evidence="2 3" key="1">
    <citation type="submission" date="2015-09" db="EMBL/GenBank/DDBJ databases">
        <title>Aphanizomenon flos-aquae WA102.</title>
        <authorList>
            <person name="Driscoll C."/>
        </authorList>
    </citation>
    <scope>NUCLEOTIDE SEQUENCE [LARGE SCALE GENOMIC DNA]</scope>
    <source>
        <strain evidence="2">WA102</strain>
    </source>
</reference>
<dbReference type="Gene3D" id="3.20.20.100">
    <property type="entry name" value="NADP-dependent oxidoreductase domain"/>
    <property type="match status" value="1"/>
</dbReference>
<dbReference type="SUPFAM" id="SSF51430">
    <property type="entry name" value="NAD(P)-linked oxidoreductase"/>
    <property type="match status" value="1"/>
</dbReference>
<comment type="caution">
    <text evidence="2">The sequence shown here is derived from an EMBL/GenBank/DDBJ whole genome shotgun (WGS) entry which is preliminary data.</text>
</comment>
<feature type="domain" description="NADP-dependent oxidoreductase" evidence="1">
    <location>
        <begin position="1"/>
        <end position="51"/>
    </location>
</feature>
<evidence type="ECO:0000313" key="3">
    <source>
        <dbReference type="Proteomes" id="UP000092093"/>
    </source>
</evidence>
<evidence type="ECO:0000259" key="1">
    <source>
        <dbReference type="Pfam" id="PF00248"/>
    </source>
</evidence>
<dbReference type="Proteomes" id="UP000092093">
    <property type="component" value="Unassembled WGS sequence"/>
</dbReference>
<dbReference type="EMBL" id="LJOW01001130">
    <property type="protein sequence ID" value="OBQ31575.1"/>
    <property type="molecule type" value="Genomic_DNA"/>
</dbReference>
<protein>
    <recommendedName>
        <fullName evidence="1">NADP-dependent oxidoreductase domain-containing protein</fullName>
    </recommendedName>
</protein>
<gene>
    <name evidence="2" type="ORF">AN484_28910</name>
</gene>
<proteinExistence type="predicted"/>
<dbReference type="AlphaFoldDB" id="A0A1B7W395"/>